<evidence type="ECO:0000313" key="4">
    <source>
        <dbReference type="EMBL" id="OWY92826.1"/>
    </source>
</evidence>
<dbReference type="EMBL" id="NBNE01017241">
    <property type="protein sequence ID" value="OWY92826.1"/>
    <property type="molecule type" value="Genomic_DNA"/>
</dbReference>
<feature type="region of interest" description="Disordered" evidence="1">
    <location>
        <begin position="122"/>
        <end position="151"/>
    </location>
</feature>
<evidence type="ECO:0000259" key="3">
    <source>
        <dbReference type="Pfam" id="PF25597"/>
    </source>
</evidence>
<feature type="compositionally biased region" description="Basic residues" evidence="1">
    <location>
        <begin position="182"/>
        <end position="193"/>
    </location>
</feature>
<keyword evidence="5" id="KW-1185">Reference proteome</keyword>
<dbReference type="InterPro" id="IPR013103">
    <property type="entry name" value="RVT_2"/>
</dbReference>
<feature type="domain" description="Retroviral polymerase SH3-like" evidence="3">
    <location>
        <begin position="3"/>
        <end position="56"/>
    </location>
</feature>
<dbReference type="AlphaFoldDB" id="A0A225UJU6"/>
<feature type="non-terminal residue" evidence="4">
    <location>
        <position position="376"/>
    </location>
</feature>
<dbReference type="Proteomes" id="UP000198211">
    <property type="component" value="Unassembled WGS sequence"/>
</dbReference>
<evidence type="ECO:0000256" key="1">
    <source>
        <dbReference type="SAM" id="MobiDB-lite"/>
    </source>
</evidence>
<dbReference type="Pfam" id="PF07727">
    <property type="entry name" value="RVT_2"/>
    <property type="match status" value="1"/>
</dbReference>
<reference evidence="5" key="1">
    <citation type="submission" date="2017-03" db="EMBL/GenBank/DDBJ databases">
        <title>Phytopthora megakarya and P. palmivora, two closely related causual agents of cacao black pod achieved similar genome size and gene model numbers by different mechanisms.</title>
        <authorList>
            <person name="Ali S."/>
            <person name="Shao J."/>
            <person name="Larry D.J."/>
            <person name="Kronmiller B."/>
            <person name="Shen D."/>
            <person name="Strem M.D."/>
            <person name="Melnick R.L."/>
            <person name="Guiltinan M.J."/>
            <person name="Tyler B.M."/>
            <person name="Meinhardt L.W."/>
            <person name="Bailey B.A."/>
        </authorList>
    </citation>
    <scope>NUCLEOTIDE SEQUENCE [LARGE SCALE GENOMIC DNA]</scope>
    <source>
        <strain evidence="5">zdho120</strain>
    </source>
</reference>
<dbReference type="Pfam" id="PF25597">
    <property type="entry name" value="SH3_retrovirus"/>
    <property type="match status" value="1"/>
</dbReference>
<protein>
    <submittedName>
        <fullName evidence="4">Polyprotein</fullName>
    </submittedName>
</protein>
<accession>A0A225UJU6</accession>
<gene>
    <name evidence="4" type="ORF">PHMEG_00038011</name>
</gene>
<dbReference type="InterPro" id="IPR057670">
    <property type="entry name" value="SH3_retrovirus"/>
</dbReference>
<feature type="region of interest" description="Disordered" evidence="1">
    <location>
        <begin position="172"/>
        <end position="193"/>
    </location>
</feature>
<name>A0A225UJU6_9STRA</name>
<dbReference type="STRING" id="4795.A0A225UJU6"/>
<evidence type="ECO:0000313" key="5">
    <source>
        <dbReference type="Proteomes" id="UP000198211"/>
    </source>
</evidence>
<evidence type="ECO:0000259" key="2">
    <source>
        <dbReference type="Pfam" id="PF07727"/>
    </source>
</evidence>
<comment type="caution">
    <text evidence="4">The sequence shown here is derived from an EMBL/GenBank/DDBJ whole genome shotgun (WGS) entry which is preliminary data.</text>
</comment>
<proteinExistence type="predicted"/>
<organism evidence="4 5">
    <name type="scientific">Phytophthora megakarya</name>
    <dbReference type="NCBI Taxonomy" id="4795"/>
    <lineage>
        <taxon>Eukaryota</taxon>
        <taxon>Sar</taxon>
        <taxon>Stramenopiles</taxon>
        <taxon>Oomycota</taxon>
        <taxon>Peronosporomycetes</taxon>
        <taxon>Peronosporales</taxon>
        <taxon>Peronosporaceae</taxon>
        <taxon>Phytophthora</taxon>
    </lineage>
</organism>
<feature type="domain" description="Reverse transcriptase Ty1/copia-type" evidence="2">
    <location>
        <begin position="264"/>
        <end position="376"/>
    </location>
</feature>
<sequence>MGYVFVPKEVRKNKLLAKAEPALFLGLSRIEHGYRLLHLRTGKLVKARDVKFREDVTDECTYMNALLKGRQNYYPQIPFVPLPVEYVAKQEVREQTRATVFDAVDELSSGNRDTLLQRAAEQHEQNSNRAVSVGASVTADSNNCSEDEDTEISWPMPTIDQLRVGFGVQPPGVESGAQSCRSTKRQRGLRCSKRKRETNRRLRDYVMATEVSLDALTGNPASVEEALASPQGAKWKTAMKLESEVHTINGTPKHASNILTSTWVLRVKRDENVRGYKQKHGVDYLDTYSPAVRIETVRLSLFLAHLLGLECYHVDFVTAVLNGVLVGVQIFMEQPEHFHDGTDRVCELLKGLYGLKQAARLWYQTLHDNLVEIGFK</sequence>